<dbReference type="GO" id="GO:0015295">
    <property type="term" value="F:solute:proton symporter activity"/>
    <property type="evidence" value="ECO:0007669"/>
    <property type="project" value="TreeGrafter"/>
</dbReference>
<comment type="caution">
    <text evidence="9">The sequence shown here is derived from an EMBL/GenBank/DDBJ whole genome shotgun (WGS) entry which is preliminary data.</text>
</comment>
<accession>A0A642V8H7</accession>
<evidence type="ECO:0000256" key="5">
    <source>
        <dbReference type="ARBA" id="ARBA00023136"/>
    </source>
</evidence>
<dbReference type="Pfam" id="PF07690">
    <property type="entry name" value="MFS_1"/>
    <property type="match status" value="1"/>
</dbReference>
<dbReference type="InterPro" id="IPR036259">
    <property type="entry name" value="MFS_trans_sf"/>
</dbReference>
<dbReference type="FunFam" id="1.20.1250.20:FF:000399">
    <property type="entry name" value="MFS general substrate transporter"/>
    <property type="match status" value="1"/>
</dbReference>
<evidence type="ECO:0000256" key="7">
    <source>
        <dbReference type="SAM" id="Phobius"/>
    </source>
</evidence>
<feature type="compositionally biased region" description="Acidic residues" evidence="6">
    <location>
        <begin position="9"/>
        <end position="20"/>
    </location>
</feature>
<feature type="transmembrane region" description="Helical" evidence="7">
    <location>
        <begin position="299"/>
        <end position="320"/>
    </location>
</feature>
<dbReference type="AlphaFoldDB" id="A0A642V8H7"/>
<feature type="transmembrane region" description="Helical" evidence="7">
    <location>
        <begin position="363"/>
        <end position="383"/>
    </location>
</feature>
<proteinExistence type="predicted"/>
<comment type="subcellular location">
    <subcellularLocation>
        <location evidence="1">Membrane</location>
        <topology evidence="1">Multi-pass membrane protein</topology>
    </subcellularLocation>
</comment>
<feature type="transmembrane region" description="Helical" evidence="7">
    <location>
        <begin position="115"/>
        <end position="133"/>
    </location>
</feature>
<feature type="transmembrane region" description="Helical" evidence="7">
    <location>
        <begin position="139"/>
        <end position="162"/>
    </location>
</feature>
<evidence type="ECO:0000256" key="3">
    <source>
        <dbReference type="ARBA" id="ARBA00022692"/>
    </source>
</evidence>
<keyword evidence="4 7" id="KW-1133">Transmembrane helix</keyword>
<dbReference type="InterPro" id="IPR011701">
    <property type="entry name" value="MFS"/>
</dbReference>
<evidence type="ECO:0000256" key="2">
    <source>
        <dbReference type="ARBA" id="ARBA00022448"/>
    </source>
</evidence>
<reference evidence="9" key="1">
    <citation type="journal article" date="2019" name="G3 (Bethesda)">
        <title>Genome Assemblies of Two Rare Opportunistic Yeast Pathogens: Diutina rugosa (syn. Candida rugosa) and Trichomonascus ciferrii (syn. Candida ciferrii).</title>
        <authorList>
            <person name="Mixao V."/>
            <person name="Saus E."/>
            <person name="Hansen A.P."/>
            <person name="Lass-Florl C."/>
            <person name="Gabaldon T."/>
        </authorList>
    </citation>
    <scope>NUCLEOTIDE SEQUENCE</scope>
    <source>
        <strain evidence="9">CBS 4856</strain>
    </source>
</reference>
<dbReference type="GO" id="GO:1905135">
    <property type="term" value="P:biotin import across plasma membrane"/>
    <property type="evidence" value="ECO:0007669"/>
    <property type="project" value="TreeGrafter"/>
</dbReference>
<dbReference type="PANTHER" id="PTHR43791:SF33">
    <property type="entry name" value="VITAMIN H TRANSPORTER 1"/>
    <property type="match status" value="1"/>
</dbReference>
<dbReference type="VEuPathDB" id="FungiDB:TRICI_001415"/>
<keyword evidence="2" id="KW-0813">Transport</keyword>
<keyword evidence="3 7" id="KW-0812">Transmembrane</keyword>
<evidence type="ECO:0000256" key="1">
    <source>
        <dbReference type="ARBA" id="ARBA00004141"/>
    </source>
</evidence>
<feature type="transmembrane region" description="Helical" evidence="7">
    <location>
        <begin position="42"/>
        <end position="65"/>
    </location>
</feature>
<feature type="transmembrane region" description="Helical" evidence="7">
    <location>
        <begin position="174"/>
        <end position="195"/>
    </location>
</feature>
<evidence type="ECO:0000259" key="8">
    <source>
        <dbReference type="PROSITE" id="PS50850"/>
    </source>
</evidence>
<dbReference type="EMBL" id="SWFS01000099">
    <property type="protein sequence ID" value="KAA8916420.1"/>
    <property type="molecule type" value="Genomic_DNA"/>
</dbReference>
<feature type="transmembrane region" description="Helical" evidence="7">
    <location>
        <begin position="332"/>
        <end position="351"/>
    </location>
</feature>
<evidence type="ECO:0000313" key="9">
    <source>
        <dbReference type="EMBL" id="KAA8916420.1"/>
    </source>
</evidence>
<feature type="region of interest" description="Disordered" evidence="6">
    <location>
        <begin position="1"/>
        <end position="20"/>
    </location>
</feature>
<dbReference type="InterPro" id="IPR020846">
    <property type="entry name" value="MFS_dom"/>
</dbReference>
<sequence length="497" mass="54906">MSSYKWNDEPLDEEGYQQDDEGLTKDEIKELDRIYRKLDRRIIPALWCLYFLTSFGGAAYGVALTMNMAQGHSTEQELNLSPKDVSTANALDYVGYIIFDIPMNLIMTRVATQAWLSRIVISVGVVYACYAAVTNAGGLIAIRLMTGIATAGTWPGMAYYISLWYPPHKTARRIGYYFTAAQVSAAVAGLVSAGFQKMDGMRGLTGFQWMFMIYGLVTVVVGISLNWWLPDRPIKTNDSEPESKFLRGLLSMVPKQPRVLTEKEQELHMRDMQARYKNVSWGFKELCQVFLDVRIWPLVLMYFGVVGVGYGLTVFASKIINMIDPSLTSVELSLLTAPIWICDLIAILIITPLSDKFRRHRGLVFSSSSVVIIVGLVVTTYAPHVWPRYVGLLICGLGLGPTVPICMTWAAEIFGPRHGDLGTAASAAVVSGLGNLGSVTTTYALYSGWPADVKNGYKNSNMVMVAILGISILAAGSCTLLRWFLGDFKKHSNVSLM</sequence>
<dbReference type="SUPFAM" id="SSF103473">
    <property type="entry name" value="MFS general substrate transporter"/>
    <property type="match status" value="1"/>
</dbReference>
<evidence type="ECO:0000313" key="10">
    <source>
        <dbReference type="Proteomes" id="UP000761534"/>
    </source>
</evidence>
<dbReference type="OrthoDB" id="5298304at2759"/>
<evidence type="ECO:0000256" key="6">
    <source>
        <dbReference type="SAM" id="MobiDB-lite"/>
    </source>
</evidence>
<keyword evidence="5 7" id="KW-0472">Membrane</keyword>
<name>A0A642V8H7_9ASCO</name>
<feature type="domain" description="Major facilitator superfamily (MFS) profile" evidence="8">
    <location>
        <begin position="49"/>
        <end position="489"/>
    </location>
</feature>
<dbReference type="PROSITE" id="PS50850">
    <property type="entry name" value="MFS"/>
    <property type="match status" value="1"/>
</dbReference>
<feature type="transmembrane region" description="Helical" evidence="7">
    <location>
        <begin position="466"/>
        <end position="485"/>
    </location>
</feature>
<feature type="transmembrane region" description="Helical" evidence="7">
    <location>
        <begin position="85"/>
        <end position="103"/>
    </location>
</feature>
<dbReference type="Proteomes" id="UP000761534">
    <property type="component" value="Unassembled WGS sequence"/>
</dbReference>
<dbReference type="FunFam" id="1.20.1250.20:FF:000278">
    <property type="entry name" value="Putative MFS transporter"/>
    <property type="match status" value="1"/>
</dbReference>
<organism evidence="9 10">
    <name type="scientific">Trichomonascus ciferrii</name>
    <dbReference type="NCBI Taxonomy" id="44093"/>
    <lineage>
        <taxon>Eukaryota</taxon>
        <taxon>Fungi</taxon>
        <taxon>Dikarya</taxon>
        <taxon>Ascomycota</taxon>
        <taxon>Saccharomycotina</taxon>
        <taxon>Dipodascomycetes</taxon>
        <taxon>Dipodascales</taxon>
        <taxon>Trichomonascaceae</taxon>
        <taxon>Trichomonascus</taxon>
        <taxon>Trichomonascus ciferrii complex</taxon>
    </lineage>
</organism>
<dbReference type="PANTHER" id="PTHR43791">
    <property type="entry name" value="PERMEASE-RELATED"/>
    <property type="match status" value="1"/>
</dbReference>
<feature type="transmembrane region" description="Helical" evidence="7">
    <location>
        <begin position="423"/>
        <end position="446"/>
    </location>
</feature>
<feature type="transmembrane region" description="Helical" evidence="7">
    <location>
        <begin position="389"/>
        <end position="411"/>
    </location>
</feature>
<dbReference type="GO" id="GO:0005886">
    <property type="term" value="C:plasma membrane"/>
    <property type="evidence" value="ECO:0007669"/>
    <property type="project" value="TreeGrafter"/>
</dbReference>
<dbReference type="GO" id="GO:0015225">
    <property type="term" value="F:biotin transmembrane transporter activity"/>
    <property type="evidence" value="ECO:0007669"/>
    <property type="project" value="TreeGrafter"/>
</dbReference>
<keyword evidence="10" id="KW-1185">Reference proteome</keyword>
<feature type="transmembrane region" description="Helical" evidence="7">
    <location>
        <begin position="207"/>
        <end position="229"/>
    </location>
</feature>
<dbReference type="GO" id="GO:1901604">
    <property type="term" value="F:dethiobiotin transmembrane transporter activity"/>
    <property type="evidence" value="ECO:0007669"/>
    <property type="project" value="TreeGrafter"/>
</dbReference>
<gene>
    <name evidence="9" type="ORF">TRICI_001415</name>
</gene>
<evidence type="ECO:0000256" key="4">
    <source>
        <dbReference type="ARBA" id="ARBA00022989"/>
    </source>
</evidence>
<protein>
    <recommendedName>
        <fullName evidence="8">Major facilitator superfamily (MFS) profile domain-containing protein</fullName>
    </recommendedName>
</protein>
<dbReference type="Gene3D" id="1.20.1250.20">
    <property type="entry name" value="MFS general substrate transporter like domains"/>
    <property type="match status" value="2"/>
</dbReference>